<accession>A0A6A6A3Y4</accession>
<dbReference type="OrthoDB" id="5337308at2759"/>
<organism evidence="1 2">
    <name type="scientific">Dothidotthia symphoricarpi CBS 119687</name>
    <dbReference type="NCBI Taxonomy" id="1392245"/>
    <lineage>
        <taxon>Eukaryota</taxon>
        <taxon>Fungi</taxon>
        <taxon>Dikarya</taxon>
        <taxon>Ascomycota</taxon>
        <taxon>Pezizomycotina</taxon>
        <taxon>Dothideomycetes</taxon>
        <taxon>Pleosporomycetidae</taxon>
        <taxon>Pleosporales</taxon>
        <taxon>Dothidotthiaceae</taxon>
        <taxon>Dothidotthia</taxon>
    </lineage>
</organism>
<proteinExistence type="predicted"/>
<dbReference type="Proteomes" id="UP000799771">
    <property type="component" value="Unassembled WGS sequence"/>
</dbReference>
<evidence type="ECO:0000313" key="1">
    <source>
        <dbReference type="EMBL" id="KAF2125301.1"/>
    </source>
</evidence>
<sequence length="282" mass="31810">WTNAVCKGHKYMNAMRVNEYKAYEFVTPLRSYFDGTMESDFTTWGWNDETPTLTWKTCTFDKFERAFSALGMNWASDKTGGDNRCFSITHYDGPAIERKPNGQLPYPGQQYYKVHGLRHRATGAVALIGVNNVAGAIHFMNRKSPLEAAKELWGVEQIPRIQLPLLGASSDIAWAFWNRAMAGNLQNINKFFSMNIENPTTQLLIERAVGTMDELPWPGKTFRADDERFYALLGSPNSLGAAWFLIQHKRQLGGNKIITSITVFHGEGKEDPTMLLEVGYGP</sequence>
<dbReference type="AlphaFoldDB" id="A0A6A6A3Y4"/>
<feature type="non-terminal residue" evidence="1">
    <location>
        <position position="1"/>
    </location>
</feature>
<protein>
    <submittedName>
        <fullName evidence="1">Uncharacterized protein</fullName>
    </submittedName>
</protein>
<dbReference type="GeneID" id="54403210"/>
<reference evidence="1" key="1">
    <citation type="journal article" date="2020" name="Stud. Mycol.">
        <title>101 Dothideomycetes genomes: a test case for predicting lifestyles and emergence of pathogens.</title>
        <authorList>
            <person name="Haridas S."/>
            <person name="Albert R."/>
            <person name="Binder M."/>
            <person name="Bloem J."/>
            <person name="Labutti K."/>
            <person name="Salamov A."/>
            <person name="Andreopoulos B."/>
            <person name="Baker S."/>
            <person name="Barry K."/>
            <person name="Bills G."/>
            <person name="Bluhm B."/>
            <person name="Cannon C."/>
            <person name="Castanera R."/>
            <person name="Culley D."/>
            <person name="Daum C."/>
            <person name="Ezra D."/>
            <person name="Gonzalez J."/>
            <person name="Henrissat B."/>
            <person name="Kuo A."/>
            <person name="Liang C."/>
            <person name="Lipzen A."/>
            <person name="Lutzoni F."/>
            <person name="Magnuson J."/>
            <person name="Mondo S."/>
            <person name="Nolan M."/>
            <person name="Ohm R."/>
            <person name="Pangilinan J."/>
            <person name="Park H.-J."/>
            <person name="Ramirez L."/>
            <person name="Alfaro M."/>
            <person name="Sun H."/>
            <person name="Tritt A."/>
            <person name="Yoshinaga Y."/>
            <person name="Zwiers L.-H."/>
            <person name="Turgeon B."/>
            <person name="Goodwin S."/>
            <person name="Spatafora J."/>
            <person name="Crous P."/>
            <person name="Grigoriev I."/>
        </authorList>
    </citation>
    <scope>NUCLEOTIDE SEQUENCE</scope>
    <source>
        <strain evidence="1">CBS 119687</strain>
    </source>
</reference>
<evidence type="ECO:0000313" key="2">
    <source>
        <dbReference type="Proteomes" id="UP000799771"/>
    </source>
</evidence>
<gene>
    <name evidence="1" type="ORF">P153DRAFT_256392</name>
</gene>
<name>A0A6A6A3Y4_9PLEO</name>
<dbReference type="RefSeq" id="XP_033519693.1">
    <property type="nucleotide sequence ID" value="XM_033662778.1"/>
</dbReference>
<dbReference type="EMBL" id="ML977516">
    <property type="protein sequence ID" value="KAF2125301.1"/>
    <property type="molecule type" value="Genomic_DNA"/>
</dbReference>
<feature type="non-terminal residue" evidence="1">
    <location>
        <position position="282"/>
    </location>
</feature>
<keyword evidence="2" id="KW-1185">Reference proteome</keyword>